<gene>
    <name evidence="2" type="ORF">GCM10007854_12940</name>
</gene>
<dbReference type="InterPro" id="IPR013230">
    <property type="entry name" value="Peptidase_M15A_C"/>
</dbReference>
<comment type="caution">
    <text evidence="2">The sequence shown here is derived from an EMBL/GenBank/DDBJ whole genome shotgun (WGS) entry which is preliminary data.</text>
</comment>
<name>A0ABQ5V0Y7_9PROT</name>
<dbReference type="EMBL" id="BSNJ01000002">
    <property type="protein sequence ID" value="GLQ20339.1"/>
    <property type="molecule type" value="Genomic_DNA"/>
</dbReference>
<sequence length="140" mass="16240">MSAGSIELMTMTPPPGWRWPNFMPQEMACRHCGETYYWPDFMDRLQAARDQVGRPFRVLSAHRCSLHNARIGGAPRSQHLRLAVDIALHGHDARSLYRALRQTGFTGFGFYNTFIHADLGPLRRWFGNNSARKEWHNWLD</sequence>
<reference evidence="2" key="2">
    <citation type="submission" date="2023-01" db="EMBL/GenBank/DDBJ databases">
        <title>Draft genome sequence of Algimonas porphyrae strain NBRC 108216.</title>
        <authorList>
            <person name="Sun Q."/>
            <person name="Mori K."/>
        </authorList>
    </citation>
    <scope>NUCLEOTIDE SEQUENCE</scope>
    <source>
        <strain evidence="2">NBRC 108216</strain>
    </source>
</reference>
<dbReference type="RefSeq" id="WP_284370821.1">
    <property type="nucleotide sequence ID" value="NZ_BSNJ01000002.1"/>
</dbReference>
<dbReference type="InterPro" id="IPR009045">
    <property type="entry name" value="Zn_M74/Hedgehog-like"/>
</dbReference>
<accession>A0ABQ5V0Y7</accession>
<protein>
    <recommendedName>
        <fullName evidence="1">Peptidase M15A C-terminal domain-containing protein</fullName>
    </recommendedName>
</protein>
<dbReference type="Pfam" id="PF08291">
    <property type="entry name" value="Peptidase_M15_3"/>
    <property type="match status" value="1"/>
</dbReference>
<evidence type="ECO:0000259" key="1">
    <source>
        <dbReference type="Pfam" id="PF08291"/>
    </source>
</evidence>
<proteinExistence type="predicted"/>
<organism evidence="2 3">
    <name type="scientific">Algimonas porphyrae</name>
    <dbReference type="NCBI Taxonomy" id="1128113"/>
    <lineage>
        <taxon>Bacteria</taxon>
        <taxon>Pseudomonadati</taxon>
        <taxon>Pseudomonadota</taxon>
        <taxon>Alphaproteobacteria</taxon>
        <taxon>Maricaulales</taxon>
        <taxon>Robiginitomaculaceae</taxon>
        <taxon>Algimonas</taxon>
    </lineage>
</organism>
<dbReference type="Gene3D" id="3.30.1380.10">
    <property type="match status" value="1"/>
</dbReference>
<dbReference type="Proteomes" id="UP001161390">
    <property type="component" value="Unassembled WGS sequence"/>
</dbReference>
<keyword evidence="3" id="KW-1185">Reference proteome</keyword>
<evidence type="ECO:0000313" key="2">
    <source>
        <dbReference type="EMBL" id="GLQ20339.1"/>
    </source>
</evidence>
<reference evidence="2" key="1">
    <citation type="journal article" date="2014" name="Int. J. Syst. Evol. Microbiol.">
        <title>Complete genome of a new Firmicutes species belonging to the dominant human colonic microbiota ('Ruminococcus bicirculans') reveals two chromosomes and a selective capacity to utilize plant glucans.</title>
        <authorList>
            <consortium name="NISC Comparative Sequencing Program"/>
            <person name="Wegmann U."/>
            <person name="Louis P."/>
            <person name="Goesmann A."/>
            <person name="Henrissat B."/>
            <person name="Duncan S.H."/>
            <person name="Flint H.J."/>
        </authorList>
    </citation>
    <scope>NUCLEOTIDE SEQUENCE</scope>
    <source>
        <strain evidence="2">NBRC 108216</strain>
    </source>
</reference>
<feature type="domain" description="Peptidase M15A C-terminal" evidence="1">
    <location>
        <begin position="21"/>
        <end position="118"/>
    </location>
</feature>
<dbReference type="SUPFAM" id="SSF55166">
    <property type="entry name" value="Hedgehog/DD-peptidase"/>
    <property type="match status" value="1"/>
</dbReference>
<evidence type="ECO:0000313" key="3">
    <source>
        <dbReference type="Proteomes" id="UP001161390"/>
    </source>
</evidence>